<dbReference type="EMBL" id="CAJOAY010032190">
    <property type="protein sequence ID" value="CAF4430753.1"/>
    <property type="molecule type" value="Genomic_DNA"/>
</dbReference>
<feature type="non-terminal residue" evidence="1">
    <location>
        <position position="123"/>
    </location>
</feature>
<comment type="caution">
    <text evidence="1">The sequence shown here is derived from an EMBL/GenBank/DDBJ whole genome shotgun (WGS) entry which is preliminary data.</text>
</comment>
<reference evidence="1" key="1">
    <citation type="submission" date="2021-02" db="EMBL/GenBank/DDBJ databases">
        <authorList>
            <person name="Nowell W R."/>
        </authorList>
    </citation>
    <scope>NUCLEOTIDE SEQUENCE</scope>
</reference>
<sequence>TKEQREQLLNAPPSAYITNPEPEPVVPCSLQDLQPLLEHLILNKPGPDNDNQSIVFSRGTIMTGGRLDLCKQVVGPKGIQPLLDAMKNSSVVNRILLGNNIVGLPGAQAISQYIRFNIDSNID</sequence>
<dbReference type="AlphaFoldDB" id="A0A820R454"/>
<evidence type="ECO:0000313" key="1">
    <source>
        <dbReference type="EMBL" id="CAF4430753.1"/>
    </source>
</evidence>
<name>A0A820R454_9BILA</name>
<proteinExistence type="predicted"/>
<organism evidence="1 2">
    <name type="scientific">Adineta steineri</name>
    <dbReference type="NCBI Taxonomy" id="433720"/>
    <lineage>
        <taxon>Eukaryota</taxon>
        <taxon>Metazoa</taxon>
        <taxon>Spiralia</taxon>
        <taxon>Gnathifera</taxon>
        <taxon>Rotifera</taxon>
        <taxon>Eurotatoria</taxon>
        <taxon>Bdelloidea</taxon>
        <taxon>Adinetida</taxon>
        <taxon>Adinetidae</taxon>
        <taxon>Adineta</taxon>
    </lineage>
</organism>
<evidence type="ECO:0000313" key="2">
    <source>
        <dbReference type="Proteomes" id="UP000663881"/>
    </source>
</evidence>
<feature type="non-terminal residue" evidence="1">
    <location>
        <position position="1"/>
    </location>
</feature>
<accession>A0A820R454</accession>
<protein>
    <recommendedName>
        <fullName evidence="3">Tropomodulin</fullName>
    </recommendedName>
</protein>
<evidence type="ECO:0008006" key="3">
    <source>
        <dbReference type="Google" id="ProtNLM"/>
    </source>
</evidence>
<gene>
    <name evidence="1" type="ORF">OKA104_LOCUS53065</name>
</gene>
<dbReference type="Proteomes" id="UP000663881">
    <property type="component" value="Unassembled WGS sequence"/>
</dbReference>